<keyword evidence="3 8" id="KW-0641">Proline biosynthesis</keyword>
<dbReference type="InterPro" id="IPR036393">
    <property type="entry name" value="AceGlu_kinase-like_sf"/>
</dbReference>
<dbReference type="AlphaFoldDB" id="A0A4R9LL65"/>
<dbReference type="GO" id="GO:0004349">
    <property type="term" value="F:glutamate 5-kinase activity"/>
    <property type="evidence" value="ECO:0007669"/>
    <property type="project" value="UniProtKB-UniRule"/>
</dbReference>
<evidence type="ECO:0000256" key="5">
    <source>
        <dbReference type="ARBA" id="ARBA00022741"/>
    </source>
</evidence>
<sequence length="291" mass="32095">MRTRKDYLDRIKKAKTIVIKIGSARVSGETSKINDFLFGLSGDIRNLRDQGKEVILVSSGAIAQGKKLYHKIYNKEVDGSVTLSEKQAFAAMGQNRLLNLYESFFSRVNISIAQILFGRHDLHEEKNLTNLKNTFRQLLDWGILPIVNENDSIATEEIKIGDNDILSSIVASIVGADLLLILTGVDGFLAEEKKISLIEDISPSLEAHAKGPSGPGTGGMATKLKAAKLLLPYGIYTGIVNGEEKNVISRFFQDENFGTLVANSALQHRSPNEKEIQDQFLSISKEEGEMQ</sequence>
<evidence type="ECO:0000256" key="2">
    <source>
        <dbReference type="ARBA" id="ARBA00022605"/>
    </source>
</evidence>
<evidence type="ECO:0000256" key="8">
    <source>
        <dbReference type="HAMAP-Rule" id="MF_00456"/>
    </source>
</evidence>
<dbReference type="PANTHER" id="PTHR43654:SF1">
    <property type="entry name" value="ISOPENTENYL PHOSPHATE KINASE"/>
    <property type="match status" value="1"/>
</dbReference>
<dbReference type="InterPro" id="IPR001048">
    <property type="entry name" value="Asp/Glu/Uridylate_kinase"/>
</dbReference>
<dbReference type="GO" id="GO:0005524">
    <property type="term" value="F:ATP binding"/>
    <property type="evidence" value="ECO:0007669"/>
    <property type="project" value="UniProtKB-KW"/>
</dbReference>
<comment type="caution">
    <text evidence="10">The sequence shown here is derived from an EMBL/GenBank/DDBJ whole genome shotgun (WGS) entry which is preliminary data.</text>
</comment>
<comment type="catalytic activity">
    <reaction evidence="8">
        <text>L-glutamate + ATP = L-glutamyl 5-phosphate + ADP</text>
        <dbReference type="Rhea" id="RHEA:14877"/>
        <dbReference type="ChEBI" id="CHEBI:29985"/>
        <dbReference type="ChEBI" id="CHEBI:30616"/>
        <dbReference type="ChEBI" id="CHEBI:58274"/>
        <dbReference type="ChEBI" id="CHEBI:456216"/>
        <dbReference type="EC" id="2.7.2.11"/>
    </reaction>
</comment>
<organism evidence="10 11">
    <name type="scientific">Leptospira ilyithenensis</name>
    <dbReference type="NCBI Taxonomy" id="2484901"/>
    <lineage>
        <taxon>Bacteria</taxon>
        <taxon>Pseudomonadati</taxon>
        <taxon>Spirochaetota</taxon>
        <taxon>Spirochaetia</taxon>
        <taxon>Leptospirales</taxon>
        <taxon>Leptospiraceae</taxon>
        <taxon>Leptospira</taxon>
    </lineage>
</organism>
<dbReference type="GO" id="GO:0055129">
    <property type="term" value="P:L-proline biosynthetic process"/>
    <property type="evidence" value="ECO:0007669"/>
    <property type="project" value="UniProtKB-UniRule"/>
</dbReference>
<comment type="pathway">
    <text evidence="8">Amino-acid biosynthesis; L-proline biosynthesis; L-glutamate 5-semialdehyde from L-glutamate: step 1/2.</text>
</comment>
<dbReference type="InterPro" id="IPR005715">
    <property type="entry name" value="Glu_5kinase/COase_Synthase"/>
</dbReference>
<comment type="function">
    <text evidence="8">Catalyzes the transfer of a phosphate group to glutamate to form L-glutamate 5-phosphate.</text>
</comment>
<dbReference type="InterPro" id="IPR041739">
    <property type="entry name" value="G5K_ProB"/>
</dbReference>
<dbReference type="InterPro" id="IPR011529">
    <property type="entry name" value="Glu_5kinase"/>
</dbReference>
<keyword evidence="4 8" id="KW-0808">Transferase</keyword>
<feature type="binding site" evidence="8">
    <location>
        <position position="20"/>
    </location>
    <ligand>
        <name>ATP</name>
        <dbReference type="ChEBI" id="CHEBI:30616"/>
    </ligand>
</feature>
<keyword evidence="5 8" id="KW-0547">Nucleotide-binding</keyword>
<evidence type="ECO:0000256" key="1">
    <source>
        <dbReference type="ARBA" id="ARBA00022490"/>
    </source>
</evidence>
<dbReference type="PROSITE" id="PS00902">
    <property type="entry name" value="GLUTAMATE_5_KINASE"/>
    <property type="match status" value="1"/>
</dbReference>
<keyword evidence="11" id="KW-1185">Reference proteome</keyword>
<feature type="binding site" evidence="8">
    <location>
        <position position="163"/>
    </location>
    <ligand>
        <name>substrate</name>
    </ligand>
</feature>
<dbReference type="CDD" id="cd04242">
    <property type="entry name" value="AAK_G5K_ProB"/>
    <property type="match status" value="1"/>
</dbReference>
<name>A0A4R9LL65_9LEPT</name>
<evidence type="ECO:0000256" key="4">
    <source>
        <dbReference type="ARBA" id="ARBA00022679"/>
    </source>
</evidence>
<dbReference type="GO" id="GO:0005829">
    <property type="term" value="C:cytosol"/>
    <property type="evidence" value="ECO:0007669"/>
    <property type="project" value="TreeGrafter"/>
</dbReference>
<evidence type="ECO:0000256" key="7">
    <source>
        <dbReference type="ARBA" id="ARBA00022840"/>
    </source>
</evidence>
<dbReference type="InterPro" id="IPR001057">
    <property type="entry name" value="Glu/AcGlu_kinase"/>
</dbReference>
<dbReference type="NCBIfam" id="TIGR01027">
    <property type="entry name" value="proB"/>
    <property type="match status" value="1"/>
</dbReference>
<evidence type="ECO:0000256" key="6">
    <source>
        <dbReference type="ARBA" id="ARBA00022777"/>
    </source>
</evidence>
<proteinExistence type="inferred from homology"/>
<feature type="binding site" evidence="8">
    <location>
        <position position="151"/>
    </location>
    <ligand>
        <name>substrate</name>
    </ligand>
</feature>
<dbReference type="FunFam" id="3.40.1160.10:FF:000006">
    <property type="entry name" value="Glutamate 5-kinase"/>
    <property type="match status" value="1"/>
</dbReference>
<evidence type="ECO:0000256" key="3">
    <source>
        <dbReference type="ARBA" id="ARBA00022650"/>
    </source>
</evidence>
<evidence type="ECO:0000313" key="10">
    <source>
        <dbReference type="EMBL" id="TGN08366.1"/>
    </source>
</evidence>
<evidence type="ECO:0000259" key="9">
    <source>
        <dbReference type="Pfam" id="PF00696"/>
    </source>
</evidence>
<dbReference type="PANTHER" id="PTHR43654">
    <property type="entry name" value="GLUTAMATE 5-KINASE"/>
    <property type="match status" value="1"/>
</dbReference>
<dbReference type="SUPFAM" id="SSF53633">
    <property type="entry name" value="Carbamate kinase-like"/>
    <property type="match status" value="1"/>
</dbReference>
<dbReference type="InterPro" id="IPR019797">
    <property type="entry name" value="Glutamate_5-kinase_CS"/>
</dbReference>
<dbReference type="PIRSF" id="PIRSF000729">
    <property type="entry name" value="GK"/>
    <property type="match status" value="1"/>
</dbReference>
<dbReference type="OrthoDB" id="9804434at2"/>
<dbReference type="HAMAP" id="MF_00456">
    <property type="entry name" value="ProB"/>
    <property type="match status" value="1"/>
</dbReference>
<feature type="binding site" evidence="8">
    <location>
        <position position="59"/>
    </location>
    <ligand>
        <name>substrate</name>
    </ligand>
</feature>
<accession>A0A4R9LL65</accession>
<reference evidence="10" key="1">
    <citation type="journal article" date="2019" name="PLoS Negl. Trop. Dis.">
        <title>Revisiting the worldwide diversity of Leptospira species in the environment.</title>
        <authorList>
            <person name="Vincent A.T."/>
            <person name="Schiettekatte O."/>
            <person name="Bourhy P."/>
            <person name="Veyrier F.J."/>
            <person name="Picardeau M."/>
        </authorList>
    </citation>
    <scope>NUCLEOTIDE SEQUENCE [LARGE SCALE GENOMIC DNA]</scope>
    <source>
        <strain evidence="10">201400974</strain>
    </source>
</reference>
<feature type="binding site" evidence="8">
    <location>
        <begin position="217"/>
        <end position="223"/>
    </location>
    <ligand>
        <name>ATP</name>
        <dbReference type="ChEBI" id="CHEBI:30616"/>
    </ligand>
</feature>
<dbReference type="EC" id="2.7.2.11" evidence="8"/>
<dbReference type="PRINTS" id="PR00474">
    <property type="entry name" value="GLU5KINASE"/>
</dbReference>
<keyword evidence="6 8" id="KW-0418">Kinase</keyword>
<dbReference type="Pfam" id="PF00696">
    <property type="entry name" value="AA_kinase"/>
    <property type="match status" value="1"/>
</dbReference>
<protein>
    <recommendedName>
        <fullName evidence="8">Glutamate 5-kinase</fullName>
        <ecNumber evidence="8">2.7.2.11</ecNumber>
    </recommendedName>
    <alternativeName>
        <fullName evidence="8">Gamma-glutamyl kinase</fullName>
        <shortName evidence="8">GK</shortName>
    </alternativeName>
</protein>
<keyword evidence="2 8" id="KW-0028">Amino-acid biosynthesis</keyword>
<dbReference type="UniPathway" id="UPA00098">
    <property type="reaction ID" value="UER00359"/>
</dbReference>
<comment type="caution">
    <text evidence="8">Lacks conserved residue(s) required for the propagation of feature annotation.</text>
</comment>
<dbReference type="EMBL" id="RQHV01000061">
    <property type="protein sequence ID" value="TGN08366.1"/>
    <property type="molecule type" value="Genomic_DNA"/>
</dbReference>
<comment type="similarity">
    <text evidence="8">Belongs to the glutamate 5-kinase family.</text>
</comment>
<feature type="domain" description="Aspartate/glutamate/uridylate kinase" evidence="9">
    <location>
        <begin position="15"/>
        <end position="231"/>
    </location>
</feature>
<dbReference type="Gene3D" id="3.40.1160.10">
    <property type="entry name" value="Acetylglutamate kinase-like"/>
    <property type="match status" value="1"/>
</dbReference>
<keyword evidence="1 8" id="KW-0963">Cytoplasm</keyword>
<dbReference type="Proteomes" id="UP000298264">
    <property type="component" value="Unassembled WGS sequence"/>
</dbReference>
<dbReference type="RefSeq" id="WP_135765319.1">
    <property type="nucleotide sequence ID" value="NZ_RQHV01000061.1"/>
</dbReference>
<gene>
    <name evidence="8 10" type="primary">proB</name>
    <name evidence="10" type="ORF">EHS11_15800</name>
</gene>
<comment type="subcellular location">
    <subcellularLocation>
        <location evidence="8">Cytoplasm</location>
    </subcellularLocation>
</comment>
<evidence type="ECO:0000313" key="11">
    <source>
        <dbReference type="Proteomes" id="UP000298264"/>
    </source>
</evidence>
<keyword evidence="7 8" id="KW-0067">ATP-binding</keyword>